<comment type="caution">
    <text evidence="1">The sequence shown here is derived from an EMBL/GenBank/DDBJ whole genome shotgun (WGS) entry which is preliminary data.</text>
</comment>
<dbReference type="EMBL" id="CABO01000006">
    <property type="protein sequence ID" value="CBI00802.1"/>
    <property type="molecule type" value="Genomic_DNA"/>
</dbReference>
<protein>
    <submittedName>
        <fullName evidence="1">Uncharacterized protein</fullName>
    </submittedName>
</protein>
<organism evidence="1">
    <name type="scientific">mine drainage metagenome</name>
    <dbReference type="NCBI Taxonomy" id="410659"/>
    <lineage>
        <taxon>unclassified sequences</taxon>
        <taxon>metagenomes</taxon>
        <taxon>ecological metagenomes</taxon>
    </lineage>
</organism>
<sequence length="303" mass="33515">MFRFLLTLVAALTCIVLLRTTAQAHVVCGDRIFPTTLTMDDPGVGDEVSLPTLQFTPLPNSQNNSYGFEWDKTITRDLTLAVNDDYITQRSASQHLAGWDNLTLTLKDQHPCLTRYSHEEAVWSIGVIRLIPGTGSTLLRNAGAISTFGSTAPTFYFGKGMGALTNGALRPIAITGEVSRVFSDSQSLSPNAWAYAASLQYSMPYYQQNVKALNIPQWITRLTPLVEVSMMTPDLGTPTGTIAPGFLYDAPSWQLGAEAVIPANNATRQMQGTGFIIQYHVFLDTYYKSWFGKPLINKNFWRK</sequence>
<accession>E6Q0U2</accession>
<proteinExistence type="predicted"/>
<gene>
    <name evidence="1" type="ORF">CARN4_0149</name>
</gene>
<name>E6Q0U2_9ZZZZ</name>
<reference evidence="1" key="1">
    <citation type="submission" date="2009-10" db="EMBL/GenBank/DDBJ databases">
        <title>Diversity of trophic interactions inside an arsenic-rich microbial ecosystem.</title>
        <authorList>
            <person name="Bertin P.N."/>
            <person name="Heinrich-Salmeron A."/>
            <person name="Pelletier E."/>
            <person name="Goulhen-Chollet F."/>
            <person name="Arsene-Ploetze F."/>
            <person name="Gallien S."/>
            <person name="Calteau A."/>
            <person name="Vallenet D."/>
            <person name="Casiot C."/>
            <person name="Chane-Woon-Ming B."/>
            <person name="Giloteaux L."/>
            <person name="Barakat M."/>
            <person name="Bonnefoy V."/>
            <person name="Bruneel O."/>
            <person name="Chandler M."/>
            <person name="Cleiss J."/>
            <person name="Duran R."/>
            <person name="Elbaz-Poulichet F."/>
            <person name="Fonknechten N."/>
            <person name="Lauga B."/>
            <person name="Mornico D."/>
            <person name="Ortet P."/>
            <person name="Schaeffer C."/>
            <person name="Siguier P."/>
            <person name="Alexander Thil Smith A."/>
            <person name="Van Dorsselaer A."/>
            <person name="Weissenbach J."/>
            <person name="Medigue C."/>
            <person name="Le Paslier D."/>
        </authorList>
    </citation>
    <scope>NUCLEOTIDE SEQUENCE</scope>
</reference>
<evidence type="ECO:0000313" key="1">
    <source>
        <dbReference type="EMBL" id="CBI00802.1"/>
    </source>
</evidence>
<dbReference type="AlphaFoldDB" id="E6Q0U2"/>